<dbReference type="EMBL" id="KZ819634">
    <property type="protein sequence ID" value="PWN94191.1"/>
    <property type="molecule type" value="Genomic_DNA"/>
</dbReference>
<evidence type="ECO:0000313" key="2">
    <source>
        <dbReference type="Proteomes" id="UP000245768"/>
    </source>
</evidence>
<sequence length="130" mass="14478">MGTVHRALFFNSLTLPSSTFPTYPHLPFTPRRRQYVPSSPPSRVETQLHREARSVLCCRTPTRSLQLIPDLGPLVCWILGRATLSRLILSLSLGHSCFLLWRQQPSATQTPVSETLTNRLAVGQGPSDGQ</sequence>
<dbReference type="RefSeq" id="XP_025381389.1">
    <property type="nucleotide sequence ID" value="XM_025520776.1"/>
</dbReference>
<accession>A0A316YYC8</accession>
<organism evidence="1 2">
    <name type="scientific">Acaromyces ingoldii</name>
    <dbReference type="NCBI Taxonomy" id="215250"/>
    <lineage>
        <taxon>Eukaryota</taxon>
        <taxon>Fungi</taxon>
        <taxon>Dikarya</taxon>
        <taxon>Basidiomycota</taxon>
        <taxon>Ustilaginomycotina</taxon>
        <taxon>Exobasidiomycetes</taxon>
        <taxon>Exobasidiales</taxon>
        <taxon>Cryptobasidiaceae</taxon>
        <taxon>Acaromyces</taxon>
    </lineage>
</organism>
<reference evidence="1 2" key="1">
    <citation type="journal article" date="2018" name="Mol. Biol. Evol.">
        <title>Broad Genomic Sampling Reveals a Smut Pathogenic Ancestry of the Fungal Clade Ustilaginomycotina.</title>
        <authorList>
            <person name="Kijpornyongpan T."/>
            <person name="Mondo S.J."/>
            <person name="Barry K."/>
            <person name="Sandor L."/>
            <person name="Lee J."/>
            <person name="Lipzen A."/>
            <person name="Pangilinan J."/>
            <person name="LaButti K."/>
            <person name="Hainaut M."/>
            <person name="Henrissat B."/>
            <person name="Grigoriev I.V."/>
            <person name="Spatafora J.W."/>
            <person name="Aime M.C."/>
        </authorList>
    </citation>
    <scope>NUCLEOTIDE SEQUENCE [LARGE SCALE GENOMIC DNA]</scope>
    <source>
        <strain evidence="1 2">MCA 4198</strain>
    </source>
</reference>
<dbReference type="Proteomes" id="UP000245768">
    <property type="component" value="Unassembled WGS sequence"/>
</dbReference>
<dbReference type="GeneID" id="37042692"/>
<keyword evidence="2" id="KW-1185">Reference proteome</keyword>
<gene>
    <name evidence="1" type="ORF">FA10DRAFT_264754</name>
</gene>
<protein>
    <submittedName>
        <fullName evidence="1">Uncharacterized protein</fullName>
    </submittedName>
</protein>
<evidence type="ECO:0000313" key="1">
    <source>
        <dbReference type="EMBL" id="PWN94191.1"/>
    </source>
</evidence>
<dbReference type="AlphaFoldDB" id="A0A316YYC8"/>
<name>A0A316YYC8_9BASI</name>
<dbReference type="InParanoid" id="A0A316YYC8"/>
<proteinExistence type="predicted"/>